<accession>A0A7R9L1T0</accession>
<dbReference type="EMBL" id="OC865426">
    <property type="protein sequence ID" value="CAD7632351.1"/>
    <property type="molecule type" value="Genomic_DNA"/>
</dbReference>
<evidence type="ECO:0000313" key="2">
    <source>
        <dbReference type="EMBL" id="CAD7632351.1"/>
    </source>
</evidence>
<feature type="compositionally biased region" description="Polar residues" evidence="1">
    <location>
        <begin position="1"/>
        <end position="10"/>
    </location>
</feature>
<feature type="non-terminal residue" evidence="2">
    <location>
        <position position="67"/>
    </location>
</feature>
<keyword evidence="3" id="KW-1185">Reference proteome</keyword>
<dbReference type="EMBL" id="CAJPIZ010010851">
    <property type="protein sequence ID" value="CAG2112781.1"/>
    <property type="molecule type" value="Genomic_DNA"/>
</dbReference>
<dbReference type="AlphaFoldDB" id="A0A7R9L1T0"/>
<dbReference type="Proteomes" id="UP000759131">
    <property type="component" value="Unassembled WGS sequence"/>
</dbReference>
<organism evidence="2">
    <name type="scientific">Medioppia subpectinata</name>
    <dbReference type="NCBI Taxonomy" id="1979941"/>
    <lineage>
        <taxon>Eukaryota</taxon>
        <taxon>Metazoa</taxon>
        <taxon>Ecdysozoa</taxon>
        <taxon>Arthropoda</taxon>
        <taxon>Chelicerata</taxon>
        <taxon>Arachnida</taxon>
        <taxon>Acari</taxon>
        <taxon>Acariformes</taxon>
        <taxon>Sarcoptiformes</taxon>
        <taxon>Oribatida</taxon>
        <taxon>Brachypylina</taxon>
        <taxon>Oppioidea</taxon>
        <taxon>Oppiidae</taxon>
        <taxon>Medioppia</taxon>
    </lineage>
</organism>
<proteinExistence type="predicted"/>
<protein>
    <submittedName>
        <fullName evidence="2">Uncharacterized protein</fullName>
    </submittedName>
</protein>
<name>A0A7R9L1T0_9ACAR</name>
<sequence>MVYDSSGNDVNDSHGNEDGSGEQLAHKTLVRTTISPNTTAGQIIRTTNGQTVVFTSMPSGNHHLKQG</sequence>
<feature type="region of interest" description="Disordered" evidence="1">
    <location>
        <begin position="1"/>
        <end position="27"/>
    </location>
</feature>
<evidence type="ECO:0000256" key="1">
    <source>
        <dbReference type="SAM" id="MobiDB-lite"/>
    </source>
</evidence>
<reference evidence="2" key="1">
    <citation type="submission" date="2020-11" db="EMBL/GenBank/DDBJ databases">
        <authorList>
            <person name="Tran Van P."/>
        </authorList>
    </citation>
    <scope>NUCLEOTIDE SEQUENCE</scope>
</reference>
<gene>
    <name evidence="2" type="ORF">OSB1V03_LOCUS12754</name>
</gene>
<evidence type="ECO:0000313" key="3">
    <source>
        <dbReference type="Proteomes" id="UP000759131"/>
    </source>
</evidence>